<evidence type="ECO:0000259" key="5">
    <source>
        <dbReference type="PROSITE" id="PS51987"/>
    </source>
</evidence>
<dbReference type="EMBL" id="JAGMWN010000001">
    <property type="protein sequence ID" value="MBP5855591.1"/>
    <property type="molecule type" value="Genomic_DNA"/>
</dbReference>
<sequence>MSDAAPSPAAPFLGTPTEEIRHFLTEHPGTKTVEAFIFDLCGLAMGKRYPVEDLAKLYEDGLQMCAAACLLDVTGNSADPLGHGFSDGDPDADAVAIPGTLAPVPWARRPTAQVMLRLVRADEARTPVWFEPRETLRRVTADFQEALGLTPVVAVELEFFLTDLAREEEGGGPIPPTSTVTGRPHRANQVYGMLKLEEFDPILAAIEDACAAQGVPATAASAEYAPGQFELNLRHVADPVLAADHACLLRRIVKSVARKMGYDATFMSKPYPKQSGSGLHIHLSLADGGGINRFDETVDPEETALRQAVAGLQATMGEAMALFAPNVNAYRRFAPDQFVPVTTDWGYDNRSVAFRVPSGRGAARRIEHRVAGADANPYLVMAAVLAGVRHGIENGLTPSSEAATGNAGAEMDEGLPFRLWRALDALEGADILPRYMGGDFLKAYHAVKAAEFEDFMSEPSPREYDWYL</sequence>
<keyword evidence="7" id="KW-1185">Reference proteome</keyword>
<comment type="caution">
    <text evidence="6">The sequence shown here is derived from an EMBL/GenBank/DDBJ whole genome shotgun (WGS) entry which is preliminary data.</text>
</comment>
<dbReference type="InterPro" id="IPR014746">
    <property type="entry name" value="Gln_synth/guanido_kin_cat_dom"/>
</dbReference>
<evidence type="ECO:0000256" key="1">
    <source>
        <dbReference type="ARBA" id="ARBA00001946"/>
    </source>
</evidence>
<dbReference type="SMART" id="SM01230">
    <property type="entry name" value="Gln-synt_C"/>
    <property type="match status" value="1"/>
</dbReference>
<proteinExistence type="inferred from homology"/>
<name>A0A8J7SKL9_9PROT</name>
<dbReference type="InterPro" id="IPR036651">
    <property type="entry name" value="Gln_synt_N_sf"/>
</dbReference>
<dbReference type="Gene3D" id="3.30.590.10">
    <property type="entry name" value="Glutamine synthetase/guanido kinase, catalytic domain"/>
    <property type="match status" value="1"/>
</dbReference>
<dbReference type="PANTHER" id="PTHR43785:SF12">
    <property type="entry name" value="TYPE-1 GLUTAMINE SYNTHETASE 2"/>
    <property type="match status" value="1"/>
</dbReference>
<dbReference type="SUPFAM" id="SSF54368">
    <property type="entry name" value="Glutamine synthetase, N-terminal domain"/>
    <property type="match status" value="1"/>
</dbReference>
<dbReference type="AlphaFoldDB" id="A0A8J7SKL9"/>
<evidence type="ECO:0000256" key="2">
    <source>
        <dbReference type="ARBA" id="ARBA00022598"/>
    </source>
</evidence>
<accession>A0A8J7SKL9</accession>
<dbReference type="Proteomes" id="UP000672602">
    <property type="component" value="Unassembled WGS sequence"/>
</dbReference>
<gene>
    <name evidence="6" type="ORF">KAJ83_01110</name>
</gene>
<feature type="domain" description="GS catalytic" evidence="5">
    <location>
        <begin position="132"/>
        <end position="468"/>
    </location>
</feature>
<dbReference type="PANTHER" id="PTHR43785">
    <property type="entry name" value="GAMMA-GLUTAMYLPUTRESCINE SYNTHETASE"/>
    <property type="match status" value="1"/>
</dbReference>
<comment type="similarity">
    <text evidence="3 4">Belongs to the glutamine synthetase family.</text>
</comment>
<evidence type="ECO:0000313" key="7">
    <source>
        <dbReference type="Proteomes" id="UP000672602"/>
    </source>
</evidence>
<dbReference type="Pfam" id="PF00120">
    <property type="entry name" value="Gln-synt_C"/>
    <property type="match status" value="1"/>
</dbReference>
<dbReference type="SUPFAM" id="SSF55931">
    <property type="entry name" value="Glutamine synthetase/guanido kinase"/>
    <property type="match status" value="1"/>
</dbReference>
<evidence type="ECO:0000256" key="3">
    <source>
        <dbReference type="PROSITE-ProRule" id="PRU01331"/>
    </source>
</evidence>
<dbReference type="InterPro" id="IPR008146">
    <property type="entry name" value="Gln_synth_cat_dom"/>
</dbReference>
<protein>
    <submittedName>
        <fullName evidence="6">Glutamine synthetase</fullName>
    </submittedName>
</protein>
<dbReference type="PROSITE" id="PS51987">
    <property type="entry name" value="GS_CATALYTIC"/>
    <property type="match status" value="1"/>
</dbReference>
<organism evidence="6 7">
    <name type="scientific">Marivibrio halodurans</name>
    <dbReference type="NCBI Taxonomy" id="2039722"/>
    <lineage>
        <taxon>Bacteria</taxon>
        <taxon>Pseudomonadati</taxon>
        <taxon>Pseudomonadota</taxon>
        <taxon>Alphaproteobacteria</taxon>
        <taxon>Rhodospirillales</taxon>
        <taxon>Rhodospirillaceae</taxon>
        <taxon>Marivibrio</taxon>
    </lineage>
</organism>
<keyword evidence="2" id="KW-0436">Ligase</keyword>
<comment type="cofactor">
    <cofactor evidence="1">
        <name>Mg(2+)</name>
        <dbReference type="ChEBI" id="CHEBI:18420"/>
    </cofactor>
</comment>
<reference evidence="6" key="1">
    <citation type="submission" date="2021-04" db="EMBL/GenBank/DDBJ databases">
        <authorList>
            <person name="Zhang D.-C."/>
        </authorList>
    </citation>
    <scope>NUCLEOTIDE SEQUENCE</scope>
    <source>
        <strain evidence="6">CGMCC 1.15697</strain>
    </source>
</reference>
<evidence type="ECO:0000256" key="4">
    <source>
        <dbReference type="RuleBase" id="RU000384"/>
    </source>
</evidence>
<dbReference type="GO" id="GO:0006542">
    <property type="term" value="P:glutamine biosynthetic process"/>
    <property type="evidence" value="ECO:0007669"/>
    <property type="project" value="InterPro"/>
</dbReference>
<evidence type="ECO:0000313" key="6">
    <source>
        <dbReference type="EMBL" id="MBP5855591.1"/>
    </source>
</evidence>
<dbReference type="GO" id="GO:0006598">
    <property type="term" value="P:polyamine catabolic process"/>
    <property type="evidence" value="ECO:0007669"/>
    <property type="project" value="TreeGrafter"/>
</dbReference>
<dbReference type="GO" id="GO:0004356">
    <property type="term" value="F:glutamine synthetase activity"/>
    <property type="evidence" value="ECO:0007669"/>
    <property type="project" value="InterPro"/>
</dbReference>